<comment type="subcellular location">
    <subcellularLocation>
        <location evidence="1">Cell membrane</location>
        <topology evidence="1">Multi-pass membrane protein</topology>
    </subcellularLocation>
</comment>
<dbReference type="CDD" id="cd06581">
    <property type="entry name" value="TM_PBP1_LivM_like"/>
    <property type="match status" value="1"/>
</dbReference>
<keyword evidence="4 6" id="KW-1133">Transmembrane helix</keyword>
<feature type="transmembrane region" description="Helical" evidence="6">
    <location>
        <begin position="321"/>
        <end position="339"/>
    </location>
</feature>
<accession>A0A2T4VWT7</accession>
<gene>
    <name evidence="7" type="ORF">C4617_04950</name>
</gene>
<evidence type="ECO:0000256" key="5">
    <source>
        <dbReference type="ARBA" id="ARBA00023136"/>
    </source>
</evidence>
<keyword evidence="2" id="KW-1003">Cell membrane</keyword>
<evidence type="ECO:0000256" key="3">
    <source>
        <dbReference type="ARBA" id="ARBA00022692"/>
    </source>
</evidence>
<dbReference type="PANTHER" id="PTHR30482">
    <property type="entry name" value="HIGH-AFFINITY BRANCHED-CHAIN AMINO ACID TRANSPORT SYSTEM PERMEASE"/>
    <property type="match status" value="1"/>
</dbReference>
<comment type="caution">
    <text evidence="7">The sequence shown here is derived from an EMBL/GenBank/DDBJ whole genome shotgun (WGS) entry which is preliminary data.</text>
</comment>
<feature type="transmembrane region" description="Helical" evidence="6">
    <location>
        <begin position="46"/>
        <end position="69"/>
    </location>
</feature>
<dbReference type="InterPro" id="IPR043428">
    <property type="entry name" value="LivM-like"/>
</dbReference>
<feature type="transmembrane region" description="Helical" evidence="6">
    <location>
        <begin position="288"/>
        <end position="309"/>
    </location>
</feature>
<organism evidence="7 8">
    <name type="scientific">Candidatus Liberibacter europaeus</name>
    <dbReference type="NCBI Taxonomy" id="744859"/>
    <lineage>
        <taxon>Bacteria</taxon>
        <taxon>Pseudomonadati</taxon>
        <taxon>Pseudomonadota</taxon>
        <taxon>Alphaproteobacteria</taxon>
        <taxon>Hyphomicrobiales</taxon>
        <taxon>Rhizobiaceae</taxon>
        <taxon>Liberibacter</taxon>
    </lineage>
</organism>
<evidence type="ECO:0000256" key="1">
    <source>
        <dbReference type="ARBA" id="ARBA00004651"/>
    </source>
</evidence>
<dbReference type="EMBL" id="PSQJ01000006">
    <property type="protein sequence ID" value="PTL86220.1"/>
    <property type="molecule type" value="Genomic_DNA"/>
</dbReference>
<sequence>MSKFLPRVKIPQKMLLKIFYFVFAIYPIAILFFFGVSKSQRYIDGIGIQILIYIILAWGLSIVVGSAGLLSLNYIIAYAVGAYSYAILGSYYYFSPWLLLLISALISGMCGVILCIPSLRFRGDFLAIITLIMNEIFQMLIIRWKKWTNGNIGIDVSERLMFLGVDLEGMIRYFRLPVSMVYYNILLYYLLLCLCLLSAWIIMRLRRSYTGNVWRAIQDNHRAFVNLNRTVVFAKLSAFVISSMFAGVCGALLAALNGYVSPYFFTSSDSIILVAIIILGGMTSLSKIAGVVVFIIGGIEILCISNMLNPLLRSNPSFHEFRTALLIVLLFLVVLIRSYSLSRLRQPSPFLESKK</sequence>
<keyword evidence="5 6" id="KW-0472">Membrane</keyword>
<evidence type="ECO:0000313" key="8">
    <source>
        <dbReference type="Proteomes" id="UP000240811"/>
    </source>
</evidence>
<proteinExistence type="predicted"/>
<evidence type="ECO:0000313" key="7">
    <source>
        <dbReference type="EMBL" id="PTL86220.1"/>
    </source>
</evidence>
<reference evidence="8" key="1">
    <citation type="submission" date="2018-02" db="EMBL/GenBank/DDBJ databases">
        <title>Genome sequence of Candidatus Liberibacter europaeus.</title>
        <authorList>
            <person name="Frampton R.A."/>
            <person name="Thompson S.M."/>
            <person name="David C."/>
            <person name="Addison S.M."/>
            <person name="Smith G.R."/>
        </authorList>
    </citation>
    <scope>NUCLEOTIDE SEQUENCE [LARGE SCALE GENOMIC DNA]</scope>
</reference>
<name>A0A2T4VWT7_9HYPH</name>
<feature type="transmembrane region" description="Helical" evidence="6">
    <location>
        <begin position="232"/>
        <end position="256"/>
    </location>
</feature>
<dbReference type="AlphaFoldDB" id="A0A2T4VWT7"/>
<dbReference type="Pfam" id="PF02653">
    <property type="entry name" value="BPD_transp_2"/>
    <property type="match status" value="1"/>
</dbReference>
<keyword evidence="3 6" id="KW-0812">Transmembrane</keyword>
<feature type="transmembrane region" description="Helical" evidence="6">
    <location>
        <begin position="180"/>
        <end position="202"/>
    </location>
</feature>
<dbReference type="InterPro" id="IPR001851">
    <property type="entry name" value="ABC_transp_permease"/>
</dbReference>
<evidence type="ECO:0000256" key="2">
    <source>
        <dbReference type="ARBA" id="ARBA00022475"/>
    </source>
</evidence>
<dbReference type="Proteomes" id="UP000240811">
    <property type="component" value="Unassembled WGS sequence"/>
</dbReference>
<evidence type="ECO:0000256" key="6">
    <source>
        <dbReference type="SAM" id="Phobius"/>
    </source>
</evidence>
<feature type="transmembrane region" description="Helical" evidence="6">
    <location>
        <begin position="125"/>
        <end position="144"/>
    </location>
</feature>
<feature type="transmembrane region" description="Helical" evidence="6">
    <location>
        <begin position="14"/>
        <end position="34"/>
    </location>
</feature>
<dbReference type="PANTHER" id="PTHR30482:SF20">
    <property type="entry name" value="HIGH-AFFINITY BRANCHED-CHAIN AMINO ACID TRANSPORT SYSTEM PERMEASE PROTEIN LIVM"/>
    <property type="match status" value="1"/>
</dbReference>
<dbReference type="GO" id="GO:0015658">
    <property type="term" value="F:branched-chain amino acid transmembrane transporter activity"/>
    <property type="evidence" value="ECO:0007669"/>
    <property type="project" value="InterPro"/>
</dbReference>
<dbReference type="GO" id="GO:0005886">
    <property type="term" value="C:plasma membrane"/>
    <property type="evidence" value="ECO:0007669"/>
    <property type="project" value="UniProtKB-SubCell"/>
</dbReference>
<feature type="transmembrane region" description="Helical" evidence="6">
    <location>
        <begin position="262"/>
        <end position="281"/>
    </location>
</feature>
<feature type="transmembrane region" description="Helical" evidence="6">
    <location>
        <begin position="99"/>
        <end position="119"/>
    </location>
</feature>
<evidence type="ECO:0000256" key="4">
    <source>
        <dbReference type="ARBA" id="ARBA00022989"/>
    </source>
</evidence>
<protein>
    <submittedName>
        <fullName evidence="7">Branched-chain amino acid ABC transporter permease</fullName>
    </submittedName>
</protein>